<dbReference type="Proteomes" id="UP000306192">
    <property type="component" value="Unassembled WGS sequence"/>
</dbReference>
<dbReference type="AlphaFoldDB" id="A0A4T2C974"/>
<evidence type="ECO:0000256" key="2">
    <source>
        <dbReference type="ARBA" id="ARBA00022448"/>
    </source>
</evidence>
<keyword evidence="4 6" id="KW-1133">Transmembrane helix</keyword>
<reference evidence="8 9" key="1">
    <citation type="journal article" date="2019" name="Microorganisms">
        <title>Systematic Affiliation and Genome Analysis of Subtercola vilae DB165(T) with Particular Emphasis on Cold Adaptation of an Isolate from a High-Altitude Cold Volcano Lake.</title>
        <authorList>
            <person name="Villalobos A.S."/>
            <person name="Wiese J."/>
            <person name="Imhoff J.F."/>
            <person name="Dorador C."/>
            <person name="Keller A."/>
            <person name="Hentschel U."/>
        </authorList>
    </citation>
    <scope>NUCLEOTIDE SEQUENCE [LARGE SCALE GENOMIC DNA]</scope>
    <source>
        <strain evidence="8 9">DB165</strain>
    </source>
</reference>
<protein>
    <submittedName>
        <fullName evidence="8">MFS transporter</fullName>
    </submittedName>
</protein>
<keyword evidence="5 6" id="KW-0472">Membrane</keyword>
<dbReference type="PROSITE" id="PS50850">
    <property type="entry name" value="MFS"/>
    <property type="match status" value="1"/>
</dbReference>
<gene>
    <name evidence="8" type="ORF">D4765_00740</name>
</gene>
<feature type="transmembrane region" description="Helical" evidence="6">
    <location>
        <begin position="73"/>
        <end position="94"/>
    </location>
</feature>
<dbReference type="EMBL" id="QYRT01000001">
    <property type="protein sequence ID" value="TIH41015.1"/>
    <property type="molecule type" value="Genomic_DNA"/>
</dbReference>
<evidence type="ECO:0000256" key="5">
    <source>
        <dbReference type="ARBA" id="ARBA00023136"/>
    </source>
</evidence>
<evidence type="ECO:0000313" key="8">
    <source>
        <dbReference type="EMBL" id="TIH41015.1"/>
    </source>
</evidence>
<evidence type="ECO:0000259" key="7">
    <source>
        <dbReference type="PROSITE" id="PS50850"/>
    </source>
</evidence>
<feature type="transmembrane region" description="Helical" evidence="6">
    <location>
        <begin position="379"/>
        <end position="396"/>
    </location>
</feature>
<dbReference type="InterPro" id="IPR011701">
    <property type="entry name" value="MFS"/>
</dbReference>
<evidence type="ECO:0000256" key="3">
    <source>
        <dbReference type="ARBA" id="ARBA00022692"/>
    </source>
</evidence>
<evidence type="ECO:0000256" key="4">
    <source>
        <dbReference type="ARBA" id="ARBA00022989"/>
    </source>
</evidence>
<dbReference type="InterPro" id="IPR020846">
    <property type="entry name" value="MFS_dom"/>
</dbReference>
<name>A0A4T2C974_9MICO</name>
<feature type="transmembrane region" description="Helical" evidence="6">
    <location>
        <begin position="39"/>
        <end position="61"/>
    </location>
</feature>
<feature type="domain" description="Major facilitator superfamily (MFS) profile" evidence="7">
    <location>
        <begin position="3"/>
        <end position="403"/>
    </location>
</feature>
<feature type="transmembrane region" description="Helical" evidence="6">
    <location>
        <begin position="277"/>
        <end position="296"/>
    </location>
</feature>
<accession>A0A4T2C974</accession>
<dbReference type="GO" id="GO:0005886">
    <property type="term" value="C:plasma membrane"/>
    <property type="evidence" value="ECO:0007669"/>
    <property type="project" value="UniProtKB-SubCell"/>
</dbReference>
<feature type="transmembrane region" description="Helical" evidence="6">
    <location>
        <begin position="335"/>
        <end position="359"/>
    </location>
</feature>
<dbReference type="InterPro" id="IPR036259">
    <property type="entry name" value="MFS_trans_sf"/>
</dbReference>
<evidence type="ECO:0000256" key="1">
    <source>
        <dbReference type="ARBA" id="ARBA00004651"/>
    </source>
</evidence>
<dbReference type="Gene3D" id="1.20.1250.20">
    <property type="entry name" value="MFS general substrate transporter like domains"/>
    <property type="match status" value="2"/>
</dbReference>
<dbReference type="OrthoDB" id="4332123at2"/>
<dbReference type="PANTHER" id="PTHR42718">
    <property type="entry name" value="MAJOR FACILITATOR SUPERFAMILY MULTIDRUG TRANSPORTER MFSC"/>
    <property type="match status" value="1"/>
</dbReference>
<keyword evidence="3 6" id="KW-0812">Transmembrane</keyword>
<dbReference type="PANTHER" id="PTHR42718:SF9">
    <property type="entry name" value="MAJOR FACILITATOR SUPERFAMILY MULTIDRUG TRANSPORTER MFSC"/>
    <property type="match status" value="1"/>
</dbReference>
<dbReference type="GO" id="GO:0022857">
    <property type="term" value="F:transmembrane transporter activity"/>
    <property type="evidence" value="ECO:0007669"/>
    <property type="project" value="InterPro"/>
</dbReference>
<keyword evidence="2" id="KW-0813">Transport</keyword>
<dbReference type="SUPFAM" id="SSF103473">
    <property type="entry name" value="MFS general substrate transporter"/>
    <property type="match status" value="1"/>
</dbReference>
<feature type="transmembrane region" description="Helical" evidence="6">
    <location>
        <begin position="211"/>
        <end position="232"/>
    </location>
</feature>
<comment type="caution">
    <text evidence="8">The sequence shown here is derived from an EMBL/GenBank/DDBJ whole genome shotgun (WGS) entry which is preliminary data.</text>
</comment>
<proteinExistence type="predicted"/>
<sequence>MFIWIVGVIAYSVSILNRTSLSALGVDASARFHADASTLSLFAVLQLLVYGALQIPAGLLLDRFGARKVLTTGMIVMALGQVVMALTTDVSVAIGARVLLGAGDAAIFPSILRVIAAWFAPRRAPVVTQITGLLGQFGQIASVIPLAALLHAAGWQTAFLSVASLGVLVAVLAFAVVRNEPVRTGAITVITAPRDLRRGFTEAWRHPGTRLAFWSHFSTPFASTAFALLWGYPFLIQGEGLSAGSASAIFTLYVVFGAVLGPVVGTLSARHPLRRSWLVLAVIGSQAAVWMLVIVWPGRAPFAVLIALALVLCAGGPGSMIAFDFTRAHNPASRLGTATGIVNGGGFLAGVIAIFLIGVAMDLQNAGTPATYSLEAFKVAFLVQFPIWAIGVVALLRERRRTRAHMATLGIHLPLIRDVIRSRRPATRSQP</sequence>
<evidence type="ECO:0000256" key="6">
    <source>
        <dbReference type="SAM" id="Phobius"/>
    </source>
</evidence>
<keyword evidence="9" id="KW-1185">Reference proteome</keyword>
<evidence type="ECO:0000313" key="9">
    <source>
        <dbReference type="Proteomes" id="UP000306192"/>
    </source>
</evidence>
<feature type="transmembrane region" description="Helical" evidence="6">
    <location>
        <begin position="244"/>
        <end position="265"/>
    </location>
</feature>
<organism evidence="8 9">
    <name type="scientific">Subtercola vilae</name>
    <dbReference type="NCBI Taxonomy" id="2056433"/>
    <lineage>
        <taxon>Bacteria</taxon>
        <taxon>Bacillati</taxon>
        <taxon>Actinomycetota</taxon>
        <taxon>Actinomycetes</taxon>
        <taxon>Micrococcales</taxon>
        <taxon>Microbacteriaceae</taxon>
        <taxon>Subtercola</taxon>
    </lineage>
</organism>
<feature type="transmembrane region" description="Helical" evidence="6">
    <location>
        <begin position="302"/>
        <end position="323"/>
    </location>
</feature>
<dbReference type="Pfam" id="PF07690">
    <property type="entry name" value="MFS_1"/>
    <property type="match status" value="1"/>
</dbReference>
<feature type="transmembrane region" description="Helical" evidence="6">
    <location>
        <begin position="158"/>
        <end position="177"/>
    </location>
</feature>
<comment type="subcellular location">
    <subcellularLocation>
        <location evidence="1">Cell membrane</location>
        <topology evidence="1">Multi-pass membrane protein</topology>
    </subcellularLocation>
</comment>